<name>A0ABT0TWF2_9GAMM</name>
<gene>
    <name evidence="1" type="ORF">L7J86_00860</name>
</gene>
<protein>
    <recommendedName>
        <fullName evidence="3">Transposable element Tc3 transposase</fullName>
    </recommendedName>
</protein>
<dbReference type="PANTHER" id="PTHR47326">
    <property type="entry name" value="TRANSPOSABLE ELEMENT TC3 TRANSPOSASE-LIKE PROTEIN"/>
    <property type="match status" value="1"/>
</dbReference>
<dbReference type="Proteomes" id="UP001203831">
    <property type="component" value="Unassembled WGS sequence"/>
</dbReference>
<evidence type="ECO:0000313" key="1">
    <source>
        <dbReference type="EMBL" id="MCM0158329.1"/>
    </source>
</evidence>
<sequence length="155" mass="17952">MFIGNRLLGPFFYQNTLTGERYLNMLQHQILPAIREVAQDEFENVWFQQDGCPVHNYRPVKKCLTETFGDKLISNGGPISWPARSPDLTPMDFYLWGHAKNEIYDFELPQTMAVLEARAREVFANVNRNTLQQVTNTVLKKCRACVAENGHHFVY</sequence>
<reference evidence="1" key="1">
    <citation type="submission" date="2022-01" db="EMBL/GenBank/DDBJ databases">
        <title>Genome assemble of Metamasius hemipterus Nardonella endosymbiont.</title>
        <authorList>
            <person name="Palmieri L."/>
            <person name="Pavarini R."/>
            <person name="Sharma P."/>
        </authorList>
    </citation>
    <scope>NUCLEOTIDE SEQUENCE [LARGE SCALE GENOMIC DNA]</scope>
    <source>
        <strain evidence="1">NARMHE1</strain>
    </source>
</reference>
<evidence type="ECO:0000313" key="2">
    <source>
        <dbReference type="Proteomes" id="UP001203831"/>
    </source>
</evidence>
<dbReference type="RefSeq" id="WP_250672681.1">
    <property type="nucleotide sequence ID" value="NZ_JAKMAI010000007.1"/>
</dbReference>
<accession>A0ABT0TWF2</accession>
<evidence type="ECO:0008006" key="3">
    <source>
        <dbReference type="Google" id="ProtNLM"/>
    </source>
</evidence>
<dbReference type="Gene3D" id="3.30.420.10">
    <property type="entry name" value="Ribonuclease H-like superfamily/Ribonuclease H"/>
    <property type="match status" value="1"/>
</dbReference>
<proteinExistence type="predicted"/>
<keyword evidence="2" id="KW-1185">Reference proteome</keyword>
<dbReference type="PANTHER" id="PTHR47326:SF1">
    <property type="entry name" value="HTH PSQ-TYPE DOMAIN-CONTAINING PROTEIN"/>
    <property type="match status" value="1"/>
</dbReference>
<dbReference type="InterPro" id="IPR036397">
    <property type="entry name" value="RNaseH_sf"/>
</dbReference>
<dbReference type="EMBL" id="JAKMAI010000007">
    <property type="protein sequence ID" value="MCM0158329.1"/>
    <property type="molecule type" value="Genomic_DNA"/>
</dbReference>
<comment type="caution">
    <text evidence="1">The sequence shown here is derived from an EMBL/GenBank/DDBJ whole genome shotgun (WGS) entry which is preliminary data.</text>
</comment>
<organism evidence="1 2">
    <name type="scientific">endosymbiont of Metamasius hemipterus</name>
    <dbReference type="NCBI Taxonomy" id="204627"/>
    <lineage>
        <taxon>Bacteria</taxon>
        <taxon>Pseudomonadati</taxon>
        <taxon>Pseudomonadota</taxon>
        <taxon>Gammaproteobacteria</taxon>
        <taxon>Candidatus Nardonella</taxon>
    </lineage>
</organism>